<protein>
    <submittedName>
        <fullName evidence="1">Uncharacterized protein</fullName>
    </submittedName>
</protein>
<keyword evidence="2" id="KW-1185">Reference proteome</keyword>
<dbReference type="AlphaFoldDB" id="A0A219APK7"/>
<organism evidence="1 2">
    <name type="scientific">Pochonia chlamydosporia 170</name>
    <dbReference type="NCBI Taxonomy" id="1380566"/>
    <lineage>
        <taxon>Eukaryota</taxon>
        <taxon>Fungi</taxon>
        <taxon>Dikarya</taxon>
        <taxon>Ascomycota</taxon>
        <taxon>Pezizomycotina</taxon>
        <taxon>Sordariomycetes</taxon>
        <taxon>Hypocreomycetidae</taxon>
        <taxon>Hypocreales</taxon>
        <taxon>Clavicipitaceae</taxon>
        <taxon>Pochonia</taxon>
    </lineage>
</organism>
<dbReference type="EMBL" id="LSBJ02000006">
    <property type="protein sequence ID" value="OWT42748.1"/>
    <property type="molecule type" value="Genomic_DNA"/>
</dbReference>
<gene>
    <name evidence="1" type="ORF">VFPPC_18003</name>
</gene>
<dbReference type="GeneID" id="33936884"/>
<proteinExistence type="predicted"/>
<accession>A0A219APK7</accession>
<reference evidence="1 2" key="1">
    <citation type="journal article" date="2016" name="PLoS Pathog.">
        <title>Biosynthesis of antibiotic leucinostatins in bio-control fungus Purpureocillium lilacinum and their inhibition on phytophthora revealed by genome mining.</title>
        <authorList>
            <person name="Wang G."/>
            <person name="Liu Z."/>
            <person name="Lin R."/>
            <person name="Li E."/>
            <person name="Mao Z."/>
            <person name="Ling J."/>
            <person name="Yang Y."/>
            <person name="Yin W.B."/>
            <person name="Xie B."/>
        </authorList>
    </citation>
    <scope>NUCLEOTIDE SEQUENCE [LARGE SCALE GENOMIC DNA]</scope>
    <source>
        <strain evidence="1">170</strain>
    </source>
</reference>
<dbReference type="RefSeq" id="XP_022285227.1">
    <property type="nucleotide sequence ID" value="XM_022429667.1"/>
</dbReference>
<evidence type="ECO:0000313" key="1">
    <source>
        <dbReference type="EMBL" id="OWT42748.1"/>
    </source>
</evidence>
<name>A0A219APK7_METCM</name>
<dbReference type="Proteomes" id="UP000078397">
    <property type="component" value="Unassembled WGS sequence"/>
</dbReference>
<dbReference type="KEGG" id="pchm:VFPPC_18003"/>
<comment type="caution">
    <text evidence="1">The sequence shown here is derived from an EMBL/GenBank/DDBJ whole genome shotgun (WGS) entry which is preliminary data.</text>
</comment>
<evidence type="ECO:0000313" key="2">
    <source>
        <dbReference type="Proteomes" id="UP000078397"/>
    </source>
</evidence>
<sequence>MSGLIDLVNRRSGSQSSKAACTSCAMSSIACGQNCLACHLLPIAAQSINSHQTG</sequence>